<dbReference type="EMBL" id="ML208326">
    <property type="protein sequence ID" value="TFK69678.1"/>
    <property type="molecule type" value="Genomic_DNA"/>
</dbReference>
<proteinExistence type="predicted"/>
<gene>
    <name evidence="1" type="ORF">BDN72DRAFT_840041</name>
</gene>
<organism evidence="1 2">
    <name type="scientific">Pluteus cervinus</name>
    <dbReference type="NCBI Taxonomy" id="181527"/>
    <lineage>
        <taxon>Eukaryota</taxon>
        <taxon>Fungi</taxon>
        <taxon>Dikarya</taxon>
        <taxon>Basidiomycota</taxon>
        <taxon>Agaricomycotina</taxon>
        <taxon>Agaricomycetes</taxon>
        <taxon>Agaricomycetidae</taxon>
        <taxon>Agaricales</taxon>
        <taxon>Pluteineae</taxon>
        <taxon>Pluteaceae</taxon>
        <taxon>Pluteus</taxon>
    </lineage>
</organism>
<sequence length="280" mass="31025">MPSLGKFSAWIEVDQEHLPEFRLEVSNESSTVTCWVPSEAGKQFAVFWRDPNLQYTLDGDVSVDGQRCAGALSEYPKEKGDVTAWTEAVATGPFTSRALVFSKIELTDDDQYLQESVGESFGEIKLILSKAIITGTETACDQSACIPDDVKVHERSKKGMDHRIGLGDEWIRTSSDMTTVESICDVATFVFRYRPLAILQANGIAPIDRSTKRKASTPPNEPSDDEDDGEAAAEIEALKARLRDLEGRQKKRVKIEVKTEPHSGLYPPNNLDVIDLTDLD</sequence>
<reference evidence="1 2" key="1">
    <citation type="journal article" date="2019" name="Nat. Ecol. Evol.">
        <title>Megaphylogeny resolves global patterns of mushroom evolution.</title>
        <authorList>
            <person name="Varga T."/>
            <person name="Krizsan K."/>
            <person name="Foldi C."/>
            <person name="Dima B."/>
            <person name="Sanchez-Garcia M."/>
            <person name="Sanchez-Ramirez S."/>
            <person name="Szollosi G.J."/>
            <person name="Szarkandi J.G."/>
            <person name="Papp V."/>
            <person name="Albert L."/>
            <person name="Andreopoulos W."/>
            <person name="Angelini C."/>
            <person name="Antonin V."/>
            <person name="Barry K.W."/>
            <person name="Bougher N.L."/>
            <person name="Buchanan P."/>
            <person name="Buyck B."/>
            <person name="Bense V."/>
            <person name="Catcheside P."/>
            <person name="Chovatia M."/>
            <person name="Cooper J."/>
            <person name="Damon W."/>
            <person name="Desjardin D."/>
            <person name="Finy P."/>
            <person name="Geml J."/>
            <person name="Haridas S."/>
            <person name="Hughes K."/>
            <person name="Justo A."/>
            <person name="Karasinski D."/>
            <person name="Kautmanova I."/>
            <person name="Kiss B."/>
            <person name="Kocsube S."/>
            <person name="Kotiranta H."/>
            <person name="LaButti K.M."/>
            <person name="Lechner B.E."/>
            <person name="Liimatainen K."/>
            <person name="Lipzen A."/>
            <person name="Lukacs Z."/>
            <person name="Mihaltcheva S."/>
            <person name="Morgado L.N."/>
            <person name="Niskanen T."/>
            <person name="Noordeloos M.E."/>
            <person name="Ohm R.A."/>
            <person name="Ortiz-Santana B."/>
            <person name="Ovrebo C."/>
            <person name="Racz N."/>
            <person name="Riley R."/>
            <person name="Savchenko A."/>
            <person name="Shiryaev A."/>
            <person name="Soop K."/>
            <person name="Spirin V."/>
            <person name="Szebenyi C."/>
            <person name="Tomsovsky M."/>
            <person name="Tulloss R.E."/>
            <person name="Uehling J."/>
            <person name="Grigoriev I.V."/>
            <person name="Vagvolgyi C."/>
            <person name="Papp T."/>
            <person name="Martin F.M."/>
            <person name="Miettinen O."/>
            <person name="Hibbett D.S."/>
            <person name="Nagy L.G."/>
        </authorList>
    </citation>
    <scope>NUCLEOTIDE SEQUENCE [LARGE SCALE GENOMIC DNA]</scope>
    <source>
        <strain evidence="1 2">NL-1719</strain>
    </source>
</reference>
<evidence type="ECO:0000313" key="1">
    <source>
        <dbReference type="EMBL" id="TFK69678.1"/>
    </source>
</evidence>
<evidence type="ECO:0000313" key="2">
    <source>
        <dbReference type="Proteomes" id="UP000308600"/>
    </source>
</evidence>
<accession>A0ACD3AVD4</accession>
<name>A0ACD3AVD4_9AGAR</name>
<keyword evidence="2" id="KW-1185">Reference proteome</keyword>
<protein>
    <submittedName>
        <fullName evidence="1">Uncharacterized protein</fullName>
    </submittedName>
</protein>
<dbReference type="Proteomes" id="UP000308600">
    <property type="component" value="Unassembled WGS sequence"/>
</dbReference>